<evidence type="ECO:0000256" key="1">
    <source>
        <dbReference type="ARBA" id="ARBA00005979"/>
    </source>
</evidence>
<dbReference type="GO" id="GO:0016491">
    <property type="term" value="F:oxidoreductase activity"/>
    <property type="evidence" value="ECO:0007669"/>
    <property type="project" value="UniProtKB-KW"/>
</dbReference>
<evidence type="ECO:0000259" key="5">
    <source>
        <dbReference type="Pfam" id="PF00724"/>
    </source>
</evidence>
<evidence type="ECO:0000313" key="6">
    <source>
        <dbReference type="EMBL" id="CEO52901.1"/>
    </source>
</evidence>
<comment type="similarity">
    <text evidence="1">Belongs to the NADH:flavin oxidoreductase/NADH oxidase family.</text>
</comment>
<reference evidence="6" key="1">
    <citation type="submission" date="2015-01" db="EMBL/GenBank/DDBJ databases">
        <authorList>
            <person name="Durling Mikael"/>
        </authorList>
    </citation>
    <scope>NUCLEOTIDE SEQUENCE</scope>
</reference>
<accession>A0A0B7KDX9</accession>
<keyword evidence="3" id="KW-0288">FMN</keyword>
<dbReference type="EMBL" id="CDPU01000031">
    <property type="protein sequence ID" value="CEO52901.1"/>
    <property type="molecule type" value="Genomic_DNA"/>
</dbReference>
<evidence type="ECO:0000256" key="3">
    <source>
        <dbReference type="ARBA" id="ARBA00022643"/>
    </source>
</evidence>
<dbReference type="Gene3D" id="3.20.20.70">
    <property type="entry name" value="Aldolase class I"/>
    <property type="match status" value="1"/>
</dbReference>
<gene>
    <name evidence="6" type="ORF">BN869_000008959_1</name>
</gene>
<dbReference type="SUPFAM" id="SSF51395">
    <property type="entry name" value="FMN-linked oxidoreductases"/>
    <property type="match status" value="1"/>
</dbReference>
<sequence>MESLHLSRPLTLKCGLTIPNRLVKSALAEKFATRDSLPASKQCLSAYEEWADGGWGMVITGNVQVTPKYLGAKGDIAFDPARKDEEKVLQAWKQWAAACSKNGTKAIVQINHPGRQSPAGAGCRGPFTKNIAPSPVPLDFGDGLLPKIIGSVMFGTPREMAVAEIEEIIEHFASTARLAADAGFAGVQIHGAHGYLLTQFLSPKTNKRVDDYGGSAVKRAKIVVDIIQAVRAAVPSGFCVGIKLNSADFQSVYDMKDFNEQLGAITAAGVDFVEVSGGTYENPEMMANSAVVEKSDRTKAREAFFLEFAKIIRSDFPDVPLLVTGGFRTREGMESAVSENDCDMIGLGRPSVLQPSMPKSIILNRGIPDSDAHVYTKEIPTPWYMDIGVKAIGASRQDAWYVKKIHKMGS</sequence>
<dbReference type="AlphaFoldDB" id="A0A0B7KDX9"/>
<feature type="domain" description="NADH:flavin oxidoreductase/NADH oxidase N-terminal" evidence="5">
    <location>
        <begin position="8"/>
        <end position="361"/>
    </location>
</feature>
<dbReference type="CDD" id="cd04733">
    <property type="entry name" value="OYE_like_2_FMN"/>
    <property type="match status" value="1"/>
</dbReference>
<keyword evidence="4" id="KW-0560">Oxidoreductase</keyword>
<dbReference type="PANTHER" id="PTHR43656">
    <property type="entry name" value="BINDING OXIDOREDUCTASE, PUTATIVE (AFU_ORTHOLOGUE AFUA_2G08260)-RELATED"/>
    <property type="match status" value="1"/>
</dbReference>
<evidence type="ECO:0000256" key="4">
    <source>
        <dbReference type="ARBA" id="ARBA00023002"/>
    </source>
</evidence>
<dbReference type="InterPro" id="IPR013785">
    <property type="entry name" value="Aldolase_TIM"/>
</dbReference>
<protein>
    <recommendedName>
        <fullName evidence="5">NADH:flavin oxidoreductase/NADH oxidase N-terminal domain-containing protein</fullName>
    </recommendedName>
</protein>
<organism evidence="6">
    <name type="scientific">Bionectria ochroleuca</name>
    <name type="common">Gliocladium roseum</name>
    <dbReference type="NCBI Taxonomy" id="29856"/>
    <lineage>
        <taxon>Eukaryota</taxon>
        <taxon>Fungi</taxon>
        <taxon>Dikarya</taxon>
        <taxon>Ascomycota</taxon>
        <taxon>Pezizomycotina</taxon>
        <taxon>Sordariomycetes</taxon>
        <taxon>Hypocreomycetidae</taxon>
        <taxon>Hypocreales</taxon>
        <taxon>Bionectriaceae</taxon>
        <taxon>Clonostachys</taxon>
    </lineage>
</organism>
<dbReference type="InterPro" id="IPR001155">
    <property type="entry name" value="OxRdtase_FMN_N"/>
</dbReference>
<dbReference type="PANTHER" id="PTHR43656:SF2">
    <property type="entry name" value="BINDING OXIDOREDUCTASE, PUTATIVE (AFU_ORTHOLOGUE AFUA_2G08260)-RELATED"/>
    <property type="match status" value="1"/>
</dbReference>
<dbReference type="InterPro" id="IPR051799">
    <property type="entry name" value="NADH_flavin_oxidoreductase"/>
</dbReference>
<name>A0A0B7KDX9_BIOOC</name>
<proteinExistence type="inferred from homology"/>
<evidence type="ECO:0000256" key="2">
    <source>
        <dbReference type="ARBA" id="ARBA00022630"/>
    </source>
</evidence>
<keyword evidence="2" id="KW-0285">Flavoprotein</keyword>
<dbReference type="GO" id="GO:0010181">
    <property type="term" value="F:FMN binding"/>
    <property type="evidence" value="ECO:0007669"/>
    <property type="project" value="InterPro"/>
</dbReference>
<dbReference type="Pfam" id="PF00724">
    <property type="entry name" value="Oxidored_FMN"/>
    <property type="match status" value="1"/>
</dbReference>